<keyword evidence="2" id="KW-1185">Reference proteome</keyword>
<organism evidence="1 2">
    <name type="scientific">Phaseolus coccineus</name>
    <name type="common">Scarlet runner bean</name>
    <name type="synonym">Phaseolus multiflorus</name>
    <dbReference type="NCBI Taxonomy" id="3886"/>
    <lineage>
        <taxon>Eukaryota</taxon>
        <taxon>Viridiplantae</taxon>
        <taxon>Streptophyta</taxon>
        <taxon>Embryophyta</taxon>
        <taxon>Tracheophyta</taxon>
        <taxon>Spermatophyta</taxon>
        <taxon>Magnoliopsida</taxon>
        <taxon>eudicotyledons</taxon>
        <taxon>Gunneridae</taxon>
        <taxon>Pentapetalae</taxon>
        <taxon>rosids</taxon>
        <taxon>fabids</taxon>
        <taxon>Fabales</taxon>
        <taxon>Fabaceae</taxon>
        <taxon>Papilionoideae</taxon>
        <taxon>50 kb inversion clade</taxon>
        <taxon>NPAAA clade</taxon>
        <taxon>indigoferoid/millettioid clade</taxon>
        <taxon>Phaseoleae</taxon>
        <taxon>Phaseolus</taxon>
    </lineage>
</organism>
<dbReference type="Proteomes" id="UP001374584">
    <property type="component" value="Unassembled WGS sequence"/>
</dbReference>
<dbReference type="AlphaFoldDB" id="A0AAN9LG12"/>
<protein>
    <submittedName>
        <fullName evidence="1">Uncharacterized protein</fullName>
    </submittedName>
</protein>
<dbReference type="EMBL" id="JAYMYR010000011">
    <property type="protein sequence ID" value="KAK7332738.1"/>
    <property type="molecule type" value="Genomic_DNA"/>
</dbReference>
<evidence type="ECO:0000313" key="2">
    <source>
        <dbReference type="Proteomes" id="UP001374584"/>
    </source>
</evidence>
<comment type="caution">
    <text evidence="1">The sequence shown here is derived from an EMBL/GenBank/DDBJ whole genome shotgun (WGS) entry which is preliminary data.</text>
</comment>
<proteinExistence type="predicted"/>
<reference evidence="1 2" key="1">
    <citation type="submission" date="2024-01" db="EMBL/GenBank/DDBJ databases">
        <title>The genomes of 5 underutilized Papilionoideae crops provide insights into root nodulation and disease resistanc.</title>
        <authorList>
            <person name="Jiang F."/>
        </authorList>
    </citation>
    <scope>NUCLEOTIDE SEQUENCE [LARGE SCALE GENOMIC DNA]</scope>
    <source>
        <strain evidence="1">JINMINGXINNONG_FW02</strain>
        <tissue evidence="1">Leaves</tissue>
    </source>
</reference>
<sequence>MKARSESRSERGTKMEQNENVSILVSFYPYVLDPCCVFHFPIKYTNYFNFAQFDLSIAAASVHTRYNLVFSSPQNSTYQCKCH</sequence>
<accession>A0AAN9LG12</accession>
<name>A0AAN9LG12_PHACN</name>
<evidence type="ECO:0000313" key="1">
    <source>
        <dbReference type="EMBL" id="KAK7332738.1"/>
    </source>
</evidence>
<gene>
    <name evidence="1" type="ORF">VNO80_29493</name>
</gene>